<dbReference type="GO" id="GO:0005524">
    <property type="term" value="F:ATP binding"/>
    <property type="evidence" value="ECO:0007669"/>
    <property type="project" value="UniProtKB-KW"/>
</dbReference>
<proteinExistence type="inferred from homology"/>
<dbReference type="Pfam" id="PF08433">
    <property type="entry name" value="KTI12"/>
    <property type="match status" value="1"/>
</dbReference>
<dbReference type="OrthoDB" id="9972657at2759"/>
<dbReference type="SUPFAM" id="SSF52540">
    <property type="entry name" value="P-loop containing nucleoside triphosphate hydrolases"/>
    <property type="match status" value="1"/>
</dbReference>
<keyword evidence="1" id="KW-0547">Nucleotide-binding</keyword>
<feature type="compositionally biased region" description="Low complexity" evidence="4">
    <location>
        <begin position="137"/>
        <end position="147"/>
    </location>
</feature>
<dbReference type="PANTHER" id="PTHR12435">
    <property type="match status" value="1"/>
</dbReference>
<evidence type="ECO:0000256" key="3">
    <source>
        <dbReference type="ARBA" id="ARBA00025768"/>
    </source>
</evidence>
<evidence type="ECO:0000256" key="1">
    <source>
        <dbReference type="ARBA" id="ARBA00022741"/>
    </source>
</evidence>
<protein>
    <submittedName>
        <fullName evidence="5">Chromatin associated protein KTI12</fullName>
    </submittedName>
</protein>
<dbReference type="Gene3D" id="3.40.50.300">
    <property type="entry name" value="P-loop containing nucleotide triphosphate hydrolases"/>
    <property type="match status" value="1"/>
</dbReference>
<evidence type="ECO:0000313" key="5">
    <source>
        <dbReference type="EMBL" id="KAB8072646.1"/>
    </source>
</evidence>
<dbReference type="EMBL" id="ML732242">
    <property type="protein sequence ID" value="KAB8072646.1"/>
    <property type="molecule type" value="Genomic_DNA"/>
</dbReference>
<evidence type="ECO:0000256" key="4">
    <source>
        <dbReference type="SAM" id="MobiDB-lite"/>
    </source>
</evidence>
<comment type="similarity">
    <text evidence="3">Belongs to the KTI12 family.</text>
</comment>
<dbReference type="AlphaFoldDB" id="A0A5N5WVS7"/>
<keyword evidence="6" id="KW-1185">Reference proteome</keyword>
<evidence type="ECO:0000256" key="2">
    <source>
        <dbReference type="ARBA" id="ARBA00022840"/>
    </source>
</evidence>
<dbReference type="InterPro" id="IPR027417">
    <property type="entry name" value="P-loop_NTPase"/>
</dbReference>
<keyword evidence="2" id="KW-0067">ATP-binding</keyword>
<feature type="region of interest" description="Disordered" evidence="4">
    <location>
        <begin position="128"/>
        <end position="174"/>
    </location>
</feature>
<accession>A0A5N5WVS7</accession>
<gene>
    <name evidence="5" type="ORF">BDV29DRAFT_148716</name>
</gene>
<organism evidence="5 6">
    <name type="scientific">Aspergillus leporis</name>
    <dbReference type="NCBI Taxonomy" id="41062"/>
    <lineage>
        <taxon>Eukaryota</taxon>
        <taxon>Fungi</taxon>
        <taxon>Dikarya</taxon>
        <taxon>Ascomycota</taxon>
        <taxon>Pezizomycotina</taxon>
        <taxon>Eurotiomycetes</taxon>
        <taxon>Eurotiomycetidae</taxon>
        <taxon>Eurotiales</taxon>
        <taxon>Aspergillaceae</taxon>
        <taxon>Aspergillus</taxon>
        <taxon>Aspergillus subgen. Circumdati</taxon>
    </lineage>
</organism>
<reference evidence="5 6" key="1">
    <citation type="submission" date="2019-04" db="EMBL/GenBank/DDBJ databases">
        <title>Friends and foes A comparative genomics study of 23 Aspergillus species from section Flavi.</title>
        <authorList>
            <consortium name="DOE Joint Genome Institute"/>
            <person name="Kjaerbolling I."/>
            <person name="Vesth T."/>
            <person name="Frisvad J.C."/>
            <person name="Nybo J.L."/>
            <person name="Theobald S."/>
            <person name="Kildgaard S."/>
            <person name="Isbrandt T."/>
            <person name="Kuo A."/>
            <person name="Sato A."/>
            <person name="Lyhne E.K."/>
            <person name="Kogle M.E."/>
            <person name="Wiebenga A."/>
            <person name="Kun R.S."/>
            <person name="Lubbers R.J."/>
            <person name="Makela M.R."/>
            <person name="Barry K."/>
            <person name="Chovatia M."/>
            <person name="Clum A."/>
            <person name="Daum C."/>
            <person name="Haridas S."/>
            <person name="He G."/>
            <person name="LaButti K."/>
            <person name="Lipzen A."/>
            <person name="Mondo S."/>
            <person name="Riley R."/>
            <person name="Salamov A."/>
            <person name="Simmons B.A."/>
            <person name="Magnuson J.K."/>
            <person name="Henrissat B."/>
            <person name="Mortensen U.H."/>
            <person name="Larsen T.O."/>
            <person name="Devries R.P."/>
            <person name="Grigoriev I.V."/>
            <person name="Machida M."/>
            <person name="Baker S.E."/>
            <person name="Andersen M.R."/>
        </authorList>
    </citation>
    <scope>NUCLEOTIDE SEQUENCE [LARGE SCALE GENOMIC DNA]</scope>
    <source>
        <strain evidence="5 6">CBS 151.66</strain>
    </source>
</reference>
<dbReference type="InterPro" id="IPR013641">
    <property type="entry name" value="KTI12/PSTK"/>
</dbReference>
<sequence length="407" mass="44402">MPLIILTGYPCSGLTHRANQIATGLRETQETLFADSDSPRYKINIVSTHDASHPRTVYDNARTEKEARGVAYTRARRALGKNSFVILDGMNYIKGYRYQLWCEAKALGTTCCVVHVGTPIDQCEKNNEARIRRRESQSQAQSRPEPQNDSNPAPKTPDIETDTTDPEPPYPPTLLTNLIFRYEEPSTHSRWDKPLFTVPWTDTSPPIPEIWTALTGLPHPSTATTNITTDPSPISALTSTLSTTALISSTPSIATTQTASNPRPSTLGRPRIKPHLATVQPTSTDSSLLYSMEKRTSAVVSGIRNYVLENPSAEAALARSDEGGIKIEVEGVETAVFIPGHVATRGGTDELGGAGGILAVPKLQRLRRQWISLNRAYVAGNKVSLGKEQVGDAFVRFLNAELGGENE</sequence>
<dbReference type="Proteomes" id="UP000326565">
    <property type="component" value="Unassembled WGS sequence"/>
</dbReference>
<feature type="region of interest" description="Disordered" evidence="4">
    <location>
        <begin position="252"/>
        <end position="271"/>
    </location>
</feature>
<name>A0A5N5WVS7_9EURO</name>
<evidence type="ECO:0000313" key="6">
    <source>
        <dbReference type="Proteomes" id="UP000326565"/>
    </source>
</evidence>